<dbReference type="Gene3D" id="3.40.50.1240">
    <property type="entry name" value="Phosphoglycerate mutase-like"/>
    <property type="match status" value="1"/>
</dbReference>
<accession>S3C5C2</accession>
<evidence type="ECO:0000256" key="3">
    <source>
        <dbReference type="SAM" id="SignalP"/>
    </source>
</evidence>
<dbReference type="EMBL" id="KE148152">
    <property type="protein sequence ID" value="EPE07046.1"/>
    <property type="molecule type" value="Genomic_DNA"/>
</dbReference>
<name>S3C5C2_OPHP1</name>
<dbReference type="AlphaFoldDB" id="S3C5C2"/>
<keyword evidence="3" id="KW-0732">Signal</keyword>
<dbReference type="HOGENOM" id="CLU_023111_1_0_1"/>
<dbReference type="OMA" id="YIFHRHG"/>
<evidence type="ECO:0000313" key="5">
    <source>
        <dbReference type="Proteomes" id="UP000016923"/>
    </source>
</evidence>
<dbReference type="SUPFAM" id="SSF53254">
    <property type="entry name" value="Phosphoglycerate mutase-like"/>
    <property type="match status" value="1"/>
</dbReference>
<dbReference type="CDD" id="cd07061">
    <property type="entry name" value="HP_HAP_like"/>
    <property type="match status" value="1"/>
</dbReference>
<dbReference type="PANTHER" id="PTHR11567:SF142">
    <property type="entry name" value="PHOSPHOGLYCERATE MUTASE-LIKE PROTEIN"/>
    <property type="match status" value="1"/>
</dbReference>
<keyword evidence="5" id="KW-1185">Reference proteome</keyword>
<reference evidence="4 5" key="1">
    <citation type="journal article" date="2013" name="BMC Genomics">
        <title>The genome and transcriptome of the pine saprophyte Ophiostoma piceae, and a comparison with the bark beetle-associated pine pathogen Grosmannia clavigera.</title>
        <authorList>
            <person name="Haridas S."/>
            <person name="Wang Y."/>
            <person name="Lim L."/>
            <person name="Massoumi Alamouti S."/>
            <person name="Jackman S."/>
            <person name="Docking R."/>
            <person name="Robertson G."/>
            <person name="Birol I."/>
            <person name="Bohlmann J."/>
            <person name="Breuil C."/>
        </authorList>
    </citation>
    <scope>NUCLEOTIDE SEQUENCE [LARGE SCALE GENOMIC DNA]</scope>
    <source>
        <strain evidence="4 5">UAMH 11346</strain>
    </source>
</reference>
<evidence type="ECO:0000256" key="2">
    <source>
        <dbReference type="SAM" id="Phobius"/>
    </source>
</evidence>
<feature type="chain" id="PRO_5012994645" evidence="3">
    <location>
        <begin position="16"/>
        <end position="475"/>
    </location>
</feature>
<keyword evidence="2" id="KW-0812">Transmembrane</keyword>
<sequence>MKSAVLLSLAAAAAADESVLGIYVFHRHGDRTTKSWPPTALTPLGADQVYASGTYFRDRYVSANATSRIAALSSDLAVLSQISITAPVDNVLQNSANVFTQGLYPPAGTAAQQTLANGTVTEAPLGGYQYIPVNIVSSAASASGSEDSGWLQGSSGCNNAIVSSNQYFSSAEYLETLNSTAEFYQSVLPVVNTTFTSAQDTFKNAYTVWDYIHVSTIHNSSIPSSDLLTNETLFQLQTRADQHEWGLAYNESEPVRAIAGAVLAGEILQGLNPTVLAAPAKKSASRLVFQFGAYGTFMAFFGLANMQAVSTDFMGVVDYASSIVFELVTNSTVTDTPLDLDEISVRFRFANGSAGLDGGLHEFPLFGQSVTPLPWTTFESEMKRFSIGDTVSWCNACGNTTGVCSPTNLGTANATSASTDSDSSSSGISRPVAGVIGALVTLAVVLGVESLILLVGGLRVVKKGVAAAGKAASSA</sequence>
<dbReference type="eggNOG" id="ENOG502R95P">
    <property type="taxonomic scope" value="Eukaryota"/>
</dbReference>
<protein>
    <submittedName>
        <fullName evidence="4">Histidine acid phosphatase</fullName>
    </submittedName>
</protein>
<dbReference type="InterPro" id="IPR029033">
    <property type="entry name" value="His_PPase_superfam"/>
</dbReference>
<feature type="signal peptide" evidence="3">
    <location>
        <begin position="1"/>
        <end position="15"/>
    </location>
</feature>
<keyword evidence="2" id="KW-1133">Transmembrane helix</keyword>
<evidence type="ECO:0000313" key="4">
    <source>
        <dbReference type="EMBL" id="EPE07046.1"/>
    </source>
</evidence>
<dbReference type="VEuPathDB" id="FungiDB:F503_03473"/>
<dbReference type="STRING" id="1262450.S3C5C2"/>
<dbReference type="GO" id="GO:0016791">
    <property type="term" value="F:phosphatase activity"/>
    <property type="evidence" value="ECO:0007669"/>
    <property type="project" value="TreeGrafter"/>
</dbReference>
<dbReference type="OrthoDB" id="258392at2759"/>
<evidence type="ECO:0000256" key="1">
    <source>
        <dbReference type="ARBA" id="ARBA00005375"/>
    </source>
</evidence>
<dbReference type="InterPro" id="IPR050645">
    <property type="entry name" value="Histidine_acid_phosphatase"/>
</dbReference>
<dbReference type="Pfam" id="PF00328">
    <property type="entry name" value="His_Phos_2"/>
    <property type="match status" value="1"/>
</dbReference>
<comment type="similarity">
    <text evidence="1">Belongs to the histidine acid phosphatase family.</text>
</comment>
<feature type="transmembrane region" description="Helical" evidence="2">
    <location>
        <begin position="432"/>
        <end position="455"/>
    </location>
</feature>
<keyword evidence="2" id="KW-0472">Membrane</keyword>
<proteinExistence type="inferred from homology"/>
<dbReference type="PANTHER" id="PTHR11567">
    <property type="entry name" value="ACID PHOSPHATASE-RELATED"/>
    <property type="match status" value="1"/>
</dbReference>
<dbReference type="InterPro" id="IPR000560">
    <property type="entry name" value="His_Pase_clade-2"/>
</dbReference>
<organism evidence="4 5">
    <name type="scientific">Ophiostoma piceae (strain UAMH 11346)</name>
    <name type="common">Sap stain fungus</name>
    <dbReference type="NCBI Taxonomy" id="1262450"/>
    <lineage>
        <taxon>Eukaryota</taxon>
        <taxon>Fungi</taxon>
        <taxon>Dikarya</taxon>
        <taxon>Ascomycota</taxon>
        <taxon>Pezizomycotina</taxon>
        <taxon>Sordariomycetes</taxon>
        <taxon>Sordariomycetidae</taxon>
        <taxon>Ophiostomatales</taxon>
        <taxon>Ophiostomataceae</taxon>
        <taxon>Ophiostoma</taxon>
    </lineage>
</organism>
<dbReference type="Proteomes" id="UP000016923">
    <property type="component" value="Unassembled WGS sequence"/>
</dbReference>
<gene>
    <name evidence="4" type="ORF">F503_03473</name>
</gene>